<organism evidence="3 4">
    <name type="scientific">Formimonas warabiya</name>
    <dbReference type="NCBI Taxonomy" id="1761012"/>
    <lineage>
        <taxon>Bacteria</taxon>
        <taxon>Bacillati</taxon>
        <taxon>Bacillota</taxon>
        <taxon>Clostridia</taxon>
        <taxon>Eubacteriales</taxon>
        <taxon>Peptococcaceae</taxon>
        <taxon>Candidatus Formimonas</taxon>
    </lineage>
</organism>
<dbReference type="InterPro" id="IPR024542">
    <property type="entry name" value="YkvP_N"/>
</dbReference>
<dbReference type="Pfam" id="PF13524">
    <property type="entry name" value="Glyco_trans_1_2"/>
    <property type="match status" value="1"/>
</dbReference>
<dbReference type="InterPro" id="IPR055259">
    <property type="entry name" value="YkvP/CgeB_Glyco_trans-like"/>
</dbReference>
<proteinExistence type="predicted"/>
<accession>A0A3G1KSH5</accession>
<dbReference type="RefSeq" id="WP_148134644.1">
    <property type="nucleotide sequence ID" value="NZ_CP017634.1"/>
</dbReference>
<feature type="domain" description="Spore protein YkvP N-terminal" evidence="1">
    <location>
        <begin position="11"/>
        <end position="113"/>
    </location>
</feature>
<sequence length="332" mass="38044">MYKVLICCFNPLSIHNIYLGFQEAGCTVRVCYLDQDYLGDCAKLKSHLFKAIDELRPDFVYSFGWWKVALNNVREFTDILKQKGLFHIYWAYDDPDCLQSISLPMALTSDLVFTTAAECIPVYQKSGIPAFLLPHGCCPSEHKKISPQKEYAHDITLLAHNYNVSYDPAYFSYRFHGITNIIRPLADHDFDLKIWGLWWTDPARMYQLPDKNYGGILPPGNEAKVHSSTKIALGLQTVGTSLTQTSVRTFEILGCGAFHLSQYSPALEHYFKKGIHMEWSKSPAETLELANFYLSHDRAREKVSSKGQQEVYEKHTLLHRVQSILDTVKEFL</sequence>
<evidence type="ECO:0000313" key="3">
    <source>
        <dbReference type="EMBL" id="ATW25387.1"/>
    </source>
</evidence>
<evidence type="ECO:0000259" key="2">
    <source>
        <dbReference type="Pfam" id="PF13524"/>
    </source>
</evidence>
<dbReference type="AlphaFoldDB" id="A0A3G1KSH5"/>
<dbReference type="EMBL" id="CP017634">
    <property type="protein sequence ID" value="ATW25387.1"/>
    <property type="molecule type" value="Genomic_DNA"/>
</dbReference>
<evidence type="ECO:0000259" key="1">
    <source>
        <dbReference type="Pfam" id="PF12996"/>
    </source>
</evidence>
<dbReference type="Pfam" id="PF12996">
    <property type="entry name" value="DUF3880"/>
    <property type="match status" value="1"/>
</dbReference>
<reference evidence="3 4" key="1">
    <citation type="submission" date="2016-10" db="EMBL/GenBank/DDBJ databases">
        <title>Complete Genome Sequence of Peptococcaceae strain DCMF.</title>
        <authorList>
            <person name="Edwards R.J."/>
            <person name="Holland S.I."/>
            <person name="Deshpande N.P."/>
            <person name="Wong Y.K."/>
            <person name="Ertan H."/>
            <person name="Manefield M."/>
            <person name="Russell T.L."/>
            <person name="Lee M.J."/>
        </authorList>
    </citation>
    <scope>NUCLEOTIDE SEQUENCE [LARGE SCALE GENOMIC DNA]</scope>
    <source>
        <strain evidence="3 4">DCMF</strain>
    </source>
</reference>
<protein>
    <recommendedName>
        <fullName evidence="5">Glycosyltransferase</fullName>
    </recommendedName>
</protein>
<dbReference type="Proteomes" id="UP000323521">
    <property type="component" value="Chromosome"/>
</dbReference>
<gene>
    <name evidence="3" type="ORF">DCMF_11945</name>
</gene>
<evidence type="ECO:0000313" key="4">
    <source>
        <dbReference type="Proteomes" id="UP000323521"/>
    </source>
</evidence>
<name>A0A3G1KSH5_FORW1</name>
<feature type="domain" description="Spore protein YkvP/CgeB glycosyl transferase-like" evidence="2">
    <location>
        <begin position="181"/>
        <end position="326"/>
    </location>
</feature>
<dbReference type="OrthoDB" id="7019976at2"/>
<keyword evidence="4" id="KW-1185">Reference proteome</keyword>
<dbReference type="KEGG" id="fwa:DCMF_11945"/>
<evidence type="ECO:0008006" key="5">
    <source>
        <dbReference type="Google" id="ProtNLM"/>
    </source>
</evidence>